<dbReference type="GO" id="GO:0055013">
    <property type="term" value="P:cardiac muscle cell development"/>
    <property type="evidence" value="ECO:0007669"/>
    <property type="project" value="Ensembl"/>
</dbReference>
<dbReference type="PROSITE" id="PS51158">
    <property type="entry name" value="ALPHA_KINASE"/>
    <property type="match status" value="1"/>
</dbReference>
<dbReference type="Gene3D" id="3.20.200.10">
    <property type="entry name" value="MHCK/EF2 kinase"/>
    <property type="match status" value="1"/>
</dbReference>
<feature type="compositionally biased region" description="Basic and acidic residues" evidence="10">
    <location>
        <begin position="1110"/>
        <end position="1134"/>
    </location>
</feature>
<feature type="compositionally biased region" description="Polar residues" evidence="10">
    <location>
        <begin position="1099"/>
        <end position="1109"/>
    </location>
</feature>
<feature type="compositionally biased region" description="Basic and acidic residues" evidence="10">
    <location>
        <begin position="1781"/>
        <end position="1797"/>
    </location>
</feature>
<feature type="region of interest" description="Disordered" evidence="10">
    <location>
        <begin position="189"/>
        <end position="232"/>
    </location>
</feature>
<feature type="region of interest" description="Disordered" evidence="10">
    <location>
        <begin position="465"/>
        <end position="485"/>
    </location>
</feature>
<evidence type="ECO:0000313" key="13">
    <source>
        <dbReference type="Ensembl" id="ENSEASP00005054873.1"/>
    </source>
</evidence>
<dbReference type="PROSITE" id="PS50835">
    <property type="entry name" value="IG_LIKE"/>
    <property type="match status" value="2"/>
</dbReference>
<keyword evidence="3" id="KW-0723">Serine/threonine-protein kinase</keyword>
<feature type="compositionally biased region" description="Basic and acidic residues" evidence="10">
    <location>
        <begin position="147"/>
        <end position="156"/>
    </location>
</feature>
<keyword evidence="5" id="KW-0418">Kinase</keyword>
<sequence>MWHERMADPGGPQRRTLCFLSTLLSRKVPEKSDTVLRCIISGQPKPEVTWYKNGQAIDESGIISSYESFENQYIHMLHLFCCTKNDTAVYQVSAKNCFGMICCSASIEVECSLENLQVSPHPEDDRDTGWKHETETSEQESTNQLGGKDHPYKEEDSPSSGAPMSADSPSSKFNCLWSLQLLASNDVSASSSENPLDVKGTGQTEAAYDPNNTEDIADGLLFPNSSNIPDKQDIHCQNTVHSKVSRSMDGALNDDGPNDDVLISSLQNPEVQKCISFSLPLSEAVASVYPGERATINKQLSPQVSSKDSDSDYELCPEITLTCTEEFSDDDLEYLECSDVMTDYFNAVWQRNLQGTEHVFLLESDDEEMEFSECCLGGCEHLLSEMGCGPRVSDDTGPMDATTGFCGYHSQPQEVGIRRSGATTHSSSSLQTGMTLTLGPHQDGTSTVMDRGRYKLPIASEAAENDYQGVQGETRDSNQGEEFASDNLLNTDKAVTETEMKRLSGELEKSGMKQCLKTVVEKRVGEEDLLSKRGSEKPARVRRPGIKGKPKKLNPNVKESATEDTLNLLYPKEPVKHPLTQGDKRASSHAKAEATGLNFQFRAGECAVSAEAEQEAKTPQTTPGSLPKEGNSPFKGGGVRVNRLFELSRVPDWSDHPQVQIQETIRERSPLSRMPAFSEPAREEPAFTGTTANSFPNFRGIHNQKAPLAQYLEVEICPRGPRHGENQDREDNAPRQSRGKRGPELSIPEANNATMSAYELSARLPQEGRADLVEPEVLSVASPECANTVPTLETVCDVPRDREAMCARELLEAGEQETCDTMDFPVRASVDKYLPQEICPMDLELAEGQSKVSDLCSPDDKTLDVLFQTRGSEPPQATCESSNDRNSAVSPLFISTFTWNISQKASEGATGESLAEVENPTSTLASVVQSGQEKPSPSFSGGLEERQPLSCENNSFVRFKEGDDQRPSTSGPDTTDTPASHSSIVKFPQERPTTVIANLECLQVTRESGDTSAVTIATKVHTVKYLPVSVAGNSHADGPGESSPQAPDENIFQLPSNVCLGHILNGSTTESPEELLYLAPSGPGVHICVPPLPEGEGFCSNSPLQIDNQSGEKGRTVDRADSRGLEENLQEKGSETTQRVQQESLPHQGSRSEDDFQESLPMTSAAQGEMNPVPSDHSSANSREQRGQSSGLGTSMSVVAEATVEEHGQALSNVPPLSNILLEESKESGPGLWETGNKLKIITLDAPIPEVWPSKQLTDSECKELQAVPMIPNRIWAVSDVLKADAAMPELYPSEIAASVHYPQAESGSALANNRKIHESEEPARHAHWSCLSSRYLSQARLMESSVDPVDEKELCVTDLLSEASKTGGKKNDNNVSQNQEENQLKVDHPAFFKQFLTCPKILESSVDPIDETSVTECARAEIAEPSESTLGVIREESKLNDGNMSQRVKVQPAILQVPCPQQSGETIPSENSINQSQEDSERGEAEQSQHDRATAEVQPAILQVPCSDKGGETIPSGYSRSQTQEGRERGLGKAEQSKNSTAEFVFPTWPLSSCLEVMTHASVGADTHSSTGQIHDIPKNDLVKPRNHQYAFSDSKERGAFESEYGKHLPSPSGLTQVPFTSSPEGNITNFSISHKIEEPKIVEPQIGETKSASAPGSPAMTLAFISGECASDKVPKTLQDPCQQGCTLGHGRKSREEKPSHMADQTDRFPPAPPAATGWEEVKRKQETSGSGHLAEGVKKKILSRVAALRLRLEEKENIKKSWSSLKKIPKLETSVSPTDEKKDPKRSPCQREGKAPVLLKKIQAEMFPDHSGNVKLSCQFAEIHEDSTIWWMKDSKSIAEVQRSAGDNSTVSLAIVQASQKDQGIYYCCINNSYGKVTAEFNLTAEVLQQLSSHQDIKGCEEIEFSQLIFREDFLNDSYFGGRLRGQIATEELHFGEGVHRKAFRSKVMQGLMPVFKPGHACVLKVHNAVAYGTRNNDELVQRNYKLAAQECYVQNTARHYAKIYAAEAQPLEGFGEVPEIIPIFLIHRPENNIPYATVEEELIGEFVKYSIRDGKEINFLRRESEAGQKCCTFQHWVYQKTSGGLLVTDMQGKIQKYIYENLDIPKRVGMKLTDVGIATLAKGYKGFKGNCSMTFIDQFKALHQCNKYCKMLGLTSLQNNNQRQKKPSVEKSKMQPNSTTGKKMAPGTPAQRKT</sequence>
<feature type="compositionally biased region" description="Basic and acidic residues" evidence="10">
    <location>
        <begin position="1480"/>
        <end position="1495"/>
    </location>
</feature>
<feature type="region of interest" description="Disordered" evidence="10">
    <location>
        <begin position="1461"/>
        <end position="1540"/>
    </location>
</feature>
<dbReference type="InterPro" id="IPR013098">
    <property type="entry name" value="Ig_I-set"/>
</dbReference>
<feature type="region of interest" description="Disordered" evidence="10">
    <location>
        <begin position="1364"/>
        <end position="1384"/>
    </location>
</feature>
<feature type="compositionally biased region" description="Polar residues" evidence="10">
    <location>
        <begin position="223"/>
        <end position="232"/>
    </location>
</feature>
<dbReference type="InterPro" id="IPR004166">
    <property type="entry name" value="a-kinase_dom"/>
</dbReference>
<feature type="compositionally biased region" description="Basic and acidic residues" evidence="10">
    <location>
        <begin position="582"/>
        <end position="591"/>
    </location>
</feature>
<accession>A0A9L0JR18</accession>
<reference evidence="13" key="2">
    <citation type="submission" date="2025-08" db="UniProtKB">
        <authorList>
            <consortium name="Ensembl"/>
        </authorList>
    </citation>
    <scope>IDENTIFICATION</scope>
</reference>
<dbReference type="Pfam" id="PF07679">
    <property type="entry name" value="I-set"/>
    <property type="match status" value="2"/>
</dbReference>
<feature type="region of interest" description="Disordered" evidence="10">
    <location>
        <begin position="719"/>
        <end position="751"/>
    </location>
</feature>
<dbReference type="GO" id="GO:0003308">
    <property type="term" value="P:negative regulation of Wnt signaling pathway involved in heart development"/>
    <property type="evidence" value="ECO:0007669"/>
    <property type="project" value="Ensembl"/>
</dbReference>
<feature type="region of interest" description="Disordered" evidence="10">
    <location>
        <begin position="2164"/>
        <end position="2198"/>
    </location>
</feature>
<dbReference type="GeneTree" id="ENSGT00940000160524"/>
<name>A0A9L0JR18_EQUAS</name>
<keyword evidence="6" id="KW-1015">Disulfide bond</keyword>
<dbReference type="InterPro" id="IPR003598">
    <property type="entry name" value="Ig_sub2"/>
</dbReference>
<evidence type="ECO:0000256" key="4">
    <source>
        <dbReference type="ARBA" id="ARBA00022679"/>
    </source>
</evidence>
<proteinExistence type="inferred from homology"/>
<feature type="compositionally biased region" description="Polar residues" evidence="10">
    <location>
        <begin position="1461"/>
        <end position="1478"/>
    </location>
</feature>
<dbReference type="GO" id="GO:1905223">
    <property type="term" value="P:epicardium morphogenesis"/>
    <property type="evidence" value="ECO:0007669"/>
    <property type="project" value="Ensembl"/>
</dbReference>
<feature type="region of interest" description="Disordered" evidence="10">
    <location>
        <begin position="529"/>
        <end position="591"/>
    </location>
</feature>
<dbReference type="InterPro" id="IPR036179">
    <property type="entry name" value="Ig-like_dom_sf"/>
</dbReference>
<dbReference type="FunFam" id="2.60.40.10:FF:000032">
    <property type="entry name" value="palladin isoform X1"/>
    <property type="match status" value="1"/>
</dbReference>
<feature type="compositionally biased region" description="Polar residues" evidence="10">
    <location>
        <begin position="1614"/>
        <end position="1624"/>
    </location>
</feature>
<evidence type="ECO:0000256" key="8">
    <source>
        <dbReference type="ARBA" id="ARBA00047899"/>
    </source>
</evidence>
<feature type="compositionally biased region" description="Low complexity" evidence="10">
    <location>
        <begin position="967"/>
        <end position="978"/>
    </location>
</feature>
<dbReference type="SUPFAM" id="SSF56112">
    <property type="entry name" value="Protein kinase-like (PK-like)"/>
    <property type="match status" value="1"/>
</dbReference>
<feature type="compositionally biased region" description="Polar residues" evidence="10">
    <location>
        <begin position="158"/>
        <end position="168"/>
    </location>
</feature>
<dbReference type="GO" id="GO:0030010">
    <property type="term" value="P:establishment of cell polarity"/>
    <property type="evidence" value="ECO:0007669"/>
    <property type="project" value="Ensembl"/>
</dbReference>
<dbReference type="PANTHER" id="PTHR47091:SF2">
    <property type="entry name" value="ALPHA-PROTEIN KINASE 2"/>
    <property type="match status" value="1"/>
</dbReference>
<feature type="domain" description="Ig-like" evidence="11">
    <location>
        <begin position="1799"/>
        <end position="1887"/>
    </location>
</feature>
<evidence type="ECO:0000256" key="9">
    <source>
        <dbReference type="ARBA" id="ARBA00048679"/>
    </source>
</evidence>
<keyword evidence="4" id="KW-0808">Transferase</keyword>
<dbReference type="SUPFAM" id="SSF48726">
    <property type="entry name" value="Immunoglobulin"/>
    <property type="match status" value="2"/>
</dbReference>
<dbReference type="GO" id="GO:0003007">
    <property type="term" value="P:heart morphogenesis"/>
    <property type="evidence" value="ECO:0007669"/>
    <property type="project" value="Ensembl"/>
</dbReference>
<evidence type="ECO:0000313" key="14">
    <source>
        <dbReference type="Proteomes" id="UP000694387"/>
    </source>
</evidence>
<comment type="catalytic activity">
    <reaction evidence="9">
        <text>L-seryl-[protein] + ATP = O-phospho-L-seryl-[protein] + ADP + H(+)</text>
        <dbReference type="Rhea" id="RHEA:17989"/>
        <dbReference type="Rhea" id="RHEA-COMP:9863"/>
        <dbReference type="Rhea" id="RHEA-COMP:11604"/>
        <dbReference type="ChEBI" id="CHEBI:15378"/>
        <dbReference type="ChEBI" id="CHEBI:29999"/>
        <dbReference type="ChEBI" id="CHEBI:30616"/>
        <dbReference type="ChEBI" id="CHEBI:83421"/>
        <dbReference type="ChEBI" id="CHEBI:456216"/>
        <dbReference type="EC" id="2.7.11.1"/>
    </reaction>
</comment>
<feature type="compositionally biased region" description="Basic residues" evidence="10">
    <location>
        <begin position="540"/>
        <end position="552"/>
    </location>
</feature>
<feature type="region of interest" description="Disordered" evidence="10">
    <location>
        <begin position="923"/>
        <end position="982"/>
    </location>
</feature>
<feature type="compositionally biased region" description="Basic and acidic residues" evidence="10">
    <location>
        <begin position="529"/>
        <end position="539"/>
    </location>
</feature>
<feature type="compositionally biased region" description="Polar residues" evidence="10">
    <location>
        <begin position="1135"/>
        <end position="1149"/>
    </location>
</feature>
<dbReference type="Gene3D" id="2.60.40.10">
    <property type="entry name" value="Immunoglobulins"/>
    <property type="match status" value="2"/>
</dbReference>
<feature type="compositionally biased region" description="Basic and acidic residues" evidence="10">
    <location>
        <begin position="1526"/>
        <end position="1537"/>
    </location>
</feature>
<dbReference type="SMART" id="SM00408">
    <property type="entry name" value="IGc2"/>
    <property type="match status" value="2"/>
</dbReference>
<dbReference type="GO" id="GO:0005524">
    <property type="term" value="F:ATP binding"/>
    <property type="evidence" value="ECO:0007669"/>
    <property type="project" value="InterPro"/>
</dbReference>
<feature type="compositionally biased region" description="Polar residues" evidence="10">
    <location>
        <begin position="423"/>
        <end position="435"/>
    </location>
</feature>
<comment type="catalytic activity">
    <reaction evidence="8">
        <text>L-threonyl-[protein] + ATP = O-phospho-L-threonyl-[protein] + ADP + H(+)</text>
        <dbReference type="Rhea" id="RHEA:46608"/>
        <dbReference type="Rhea" id="RHEA-COMP:11060"/>
        <dbReference type="Rhea" id="RHEA-COMP:11605"/>
        <dbReference type="ChEBI" id="CHEBI:15378"/>
        <dbReference type="ChEBI" id="CHEBI:30013"/>
        <dbReference type="ChEBI" id="CHEBI:30616"/>
        <dbReference type="ChEBI" id="CHEBI:61977"/>
        <dbReference type="ChEBI" id="CHEBI:456216"/>
        <dbReference type="EC" id="2.7.11.1"/>
    </reaction>
</comment>
<feature type="region of interest" description="Disordered" evidence="10">
    <location>
        <begin position="118"/>
        <end position="168"/>
    </location>
</feature>
<feature type="compositionally biased region" description="Polar residues" evidence="10">
    <location>
        <begin position="1176"/>
        <end position="1194"/>
    </location>
</feature>
<organism evidence="13 14">
    <name type="scientific">Equus asinus</name>
    <name type="common">Donkey</name>
    <name type="synonym">Equus africanus asinus</name>
    <dbReference type="NCBI Taxonomy" id="9793"/>
    <lineage>
        <taxon>Eukaryota</taxon>
        <taxon>Metazoa</taxon>
        <taxon>Chordata</taxon>
        <taxon>Craniata</taxon>
        <taxon>Vertebrata</taxon>
        <taxon>Euteleostomi</taxon>
        <taxon>Mammalia</taxon>
        <taxon>Eutheria</taxon>
        <taxon>Laurasiatheria</taxon>
        <taxon>Perissodactyla</taxon>
        <taxon>Equidae</taxon>
        <taxon>Equus</taxon>
    </lineage>
</organism>
<dbReference type="SMART" id="SM00811">
    <property type="entry name" value="Alpha_kinase"/>
    <property type="match status" value="1"/>
</dbReference>
<dbReference type="CDD" id="cd16974">
    <property type="entry name" value="Alpha_kinase_ALPK2"/>
    <property type="match status" value="1"/>
</dbReference>
<feature type="region of interest" description="Disordered" evidence="10">
    <location>
        <begin position="423"/>
        <end position="447"/>
    </location>
</feature>
<feature type="compositionally biased region" description="Basic and acidic residues" evidence="10">
    <location>
        <begin position="1696"/>
        <end position="1709"/>
    </location>
</feature>
<dbReference type="InterPro" id="IPR007110">
    <property type="entry name" value="Ig-like_dom"/>
</dbReference>
<protein>
    <recommendedName>
        <fullName evidence="2">non-specific serine/threonine protein kinase</fullName>
        <ecNumber evidence="2">2.7.11.1</ecNumber>
    </recommendedName>
</protein>
<dbReference type="Proteomes" id="UP000694387">
    <property type="component" value="Chromosome 7"/>
</dbReference>
<dbReference type="GO" id="GO:0016323">
    <property type="term" value="C:basolateral plasma membrane"/>
    <property type="evidence" value="ECO:0007669"/>
    <property type="project" value="Ensembl"/>
</dbReference>
<feature type="region of interest" description="Disordered" evidence="10">
    <location>
        <begin position="1690"/>
        <end position="1737"/>
    </location>
</feature>
<reference evidence="13 14" key="1">
    <citation type="journal article" date="2020" name="Nat. Commun.">
        <title>Donkey genomes provide new insights into domestication and selection for coat color.</title>
        <authorList>
            <person name="Wang"/>
            <person name="C."/>
            <person name="Li"/>
            <person name="H."/>
            <person name="Guo"/>
            <person name="Y."/>
            <person name="Huang"/>
            <person name="J."/>
            <person name="Sun"/>
            <person name="Y."/>
            <person name="Min"/>
            <person name="J."/>
            <person name="Wang"/>
            <person name="J."/>
            <person name="Fang"/>
            <person name="X."/>
            <person name="Zhao"/>
            <person name="Z."/>
            <person name="Wang"/>
            <person name="S."/>
            <person name="Zhang"/>
            <person name="Y."/>
            <person name="Liu"/>
            <person name="Q."/>
            <person name="Jiang"/>
            <person name="Q."/>
            <person name="Wang"/>
            <person name="X."/>
            <person name="Guo"/>
            <person name="Y."/>
            <person name="Yang"/>
            <person name="C."/>
            <person name="Wang"/>
            <person name="Y."/>
            <person name="Tian"/>
            <person name="F."/>
            <person name="Zhuang"/>
            <person name="G."/>
            <person name="Fan"/>
            <person name="Y."/>
            <person name="Gao"/>
            <person name="Q."/>
            <person name="Li"/>
            <person name="Y."/>
            <person name="Ju"/>
            <person name="Z."/>
            <person name="Li"/>
            <person name="J."/>
            <person name="Li"/>
            <person name="R."/>
            <person name="Hou"/>
            <person name="M."/>
            <person name="Yang"/>
            <person name="G."/>
            <person name="Liu"/>
            <person name="G."/>
            <person name="Liu"/>
            <person name="W."/>
            <person name="Guo"/>
            <person name="J."/>
            <person name="Pan"/>
            <person name="S."/>
            <person name="Fan"/>
            <person name="G."/>
            <person name="Zhang"/>
            <person name="W."/>
            <person name="Zhang"/>
            <person name="R."/>
            <person name="Yu"/>
            <person name="J."/>
            <person name="Zhang"/>
            <person name="X."/>
            <person name="Yin"/>
            <person name="Q."/>
            <person name="Ji"/>
            <person name="C."/>
            <person name="Jin"/>
            <person name="Y."/>
            <person name="Yue"/>
            <person name="G."/>
            <person name="Liu"/>
            <person name="M."/>
            <person name="Xu"/>
            <person name="J."/>
            <person name="Liu"/>
            <person name="S."/>
            <person name="Jordana"/>
            <person name="J."/>
            <person name="Noce"/>
            <person name="A."/>
            <person name="Amills"/>
            <person name="M."/>
            <person name="Wu"/>
            <person name="D.D."/>
            <person name="Li"/>
            <person name="S."/>
            <person name="Zhou"/>
            <person name="X. and Zhong"/>
            <person name="J."/>
        </authorList>
    </citation>
    <scope>NUCLEOTIDE SEQUENCE [LARGE SCALE GENOMIC DNA]</scope>
</reference>
<dbReference type="InterPro" id="IPR011009">
    <property type="entry name" value="Kinase-like_dom_sf"/>
</dbReference>
<evidence type="ECO:0000256" key="3">
    <source>
        <dbReference type="ARBA" id="ARBA00022527"/>
    </source>
</evidence>
<evidence type="ECO:0000256" key="2">
    <source>
        <dbReference type="ARBA" id="ARBA00012513"/>
    </source>
</evidence>
<dbReference type="Ensembl" id="ENSEAST00005040694.1">
    <property type="protein sequence ID" value="ENSEASP00005054873.1"/>
    <property type="gene ID" value="ENSEASG00005002721.2"/>
</dbReference>
<feature type="domain" description="Ig-like" evidence="11">
    <location>
        <begin position="12"/>
        <end position="119"/>
    </location>
</feature>
<evidence type="ECO:0000256" key="6">
    <source>
        <dbReference type="ARBA" id="ARBA00023157"/>
    </source>
</evidence>
<reference evidence="13" key="3">
    <citation type="submission" date="2025-09" db="UniProtKB">
        <authorList>
            <consortium name="Ensembl"/>
        </authorList>
    </citation>
    <scope>IDENTIFICATION</scope>
</reference>
<feature type="region of interest" description="Disordered" evidence="10">
    <location>
        <begin position="610"/>
        <end position="637"/>
    </location>
</feature>
<dbReference type="GO" id="GO:0004674">
    <property type="term" value="F:protein serine/threonine kinase activity"/>
    <property type="evidence" value="ECO:0007669"/>
    <property type="project" value="UniProtKB-KW"/>
</dbReference>
<evidence type="ECO:0000256" key="10">
    <source>
        <dbReference type="SAM" id="MobiDB-lite"/>
    </source>
</evidence>
<evidence type="ECO:0000259" key="11">
    <source>
        <dbReference type="PROSITE" id="PS50835"/>
    </source>
</evidence>
<dbReference type="GO" id="GO:0042981">
    <property type="term" value="P:regulation of apoptotic process"/>
    <property type="evidence" value="ECO:0007669"/>
    <property type="project" value="Ensembl"/>
</dbReference>
<comment type="similarity">
    <text evidence="1">Belongs to the protein kinase superfamily. Alpha-type protein kinase family. ALPK subfamily.</text>
</comment>
<dbReference type="EC" id="2.7.11.1" evidence="2"/>
<dbReference type="SMART" id="SM00409">
    <property type="entry name" value="IG"/>
    <property type="match status" value="2"/>
</dbReference>
<feature type="domain" description="Alpha-type protein kinase" evidence="12">
    <location>
        <begin position="1914"/>
        <end position="2161"/>
    </location>
</feature>
<evidence type="ECO:0000256" key="5">
    <source>
        <dbReference type="ARBA" id="ARBA00022777"/>
    </source>
</evidence>
<feature type="region of interest" description="Disordered" evidence="10">
    <location>
        <begin position="1605"/>
        <end position="1624"/>
    </location>
</feature>
<feature type="compositionally biased region" description="Basic and acidic residues" evidence="10">
    <location>
        <begin position="722"/>
        <end position="733"/>
    </location>
</feature>
<dbReference type="InterPro" id="IPR013783">
    <property type="entry name" value="Ig-like_fold"/>
</dbReference>
<dbReference type="CDD" id="cd00096">
    <property type="entry name" value="Ig"/>
    <property type="match status" value="1"/>
</dbReference>
<dbReference type="GO" id="GO:0010468">
    <property type="term" value="P:regulation of gene expression"/>
    <property type="evidence" value="ECO:0007669"/>
    <property type="project" value="Ensembl"/>
</dbReference>
<dbReference type="InterPro" id="IPR003599">
    <property type="entry name" value="Ig_sub"/>
</dbReference>
<gene>
    <name evidence="13" type="primary">ALPK2</name>
</gene>
<keyword evidence="14" id="KW-1185">Reference proteome</keyword>
<evidence type="ECO:0000256" key="7">
    <source>
        <dbReference type="ARBA" id="ARBA00023319"/>
    </source>
</evidence>
<feature type="compositionally biased region" description="Basic and acidic residues" evidence="10">
    <location>
        <begin position="121"/>
        <end position="135"/>
    </location>
</feature>
<feature type="region of interest" description="Disordered" evidence="10">
    <location>
        <begin position="1099"/>
        <end position="1194"/>
    </location>
</feature>
<feature type="region of interest" description="Disordered" evidence="10">
    <location>
        <begin position="1776"/>
        <end position="1797"/>
    </location>
</feature>
<keyword evidence="7" id="KW-0393">Immunoglobulin domain</keyword>
<dbReference type="Pfam" id="PF02816">
    <property type="entry name" value="Alpha_kinase"/>
    <property type="match status" value="1"/>
</dbReference>
<feature type="compositionally biased region" description="Polar residues" evidence="10">
    <location>
        <begin position="923"/>
        <end position="939"/>
    </location>
</feature>
<feature type="region of interest" description="Disordered" evidence="10">
    <location>
        <begin position="678"/>
        <end position="697"/>
    </location>
</feature>
<evidence type="ECO:0000259" key="12">
    <source>
        <dbReference type="PROSITE" id="PS51158"/>
    </source>
</evidence>
<dbReference type="PANTHER" id="PTHR47091">
    <property type="entry name" value="ALPHA-PROTEIN KINASE 2-RELATED"/>
    <property type="match status" value="1"/>
</dbReference>
<evidence type="ECO:0000256" key="1">
    <source>
        <dbReference type="ARBA" id="ARBA00008651"/>
    </source>
</evidence>